<reference evidence="11 12" key="1">
    <citation type="submission" date="2018-09" db="EMBL/GenBank/DDBJ databases">
        <title>Paenibacillus SK2017-BO5.</title>
        <authorList>
            <person name="Piskunova J.V."/>
            <person name="Dubiley S.A."/>
            <person name="Severinov K.V."/>
        </authorList>
    </citation>
    <scope>NUCLEOTIDE SEQUENCE [LARGE SCALE GENOMIC DNA]</scope>
    <source>
        <strain evidence="11 12">BO5</strain>
    </source>
</reference>
<name>A0A3A3GHQ0_PANTH</name>
<evidence type="ECO:0000256" key="5">
    <source>
        <dbReference type="ARBA" id="ARBA00023136"/>
    </source>
</evidence>
<dbReference type="PROSITE" id="PS51257">
    <property type="entry name" value="PROKAR_LIPOPROTEIN"/>
    <property type="match status" value="1"/>
</dbReference>
<evidence type="ECO:0000256" key="6">
    <source>
        <dbReference type="ARBA" id="ARBA00038076"/>
    </source>
</evidence>
<dbReference type="RefSeq" id="WP_119794635.1">
    <property type="nucleotide sequence ID" value="NZ_QYZD01000014.1"/>
</dbReference>
<dbReference type="InterPro" id="IPR025857">
    <property type="entry name" value="MacB_PCD"/>
</dbReference>
<evidence type="ECO:0000259" key="9">
    <source>
        <dbReference type="Pfam" id="PF02687"/>
    </source>
</evidence>
<feature type="region of interest" description="Disordered" evidence="7">
    <location>
        <begin position="67"/>
        <end position="90"/>
    </location>
</feature>
<dbReference type="GO" id="GO:0005886">
    <property type="term" value="C:plasma membrane"/>
    <property type="evidence" value="ECO:0007669"/>
    <property type="project" value="UniProtKB-SubCell"/>
</dbReference>
<evidence type="ECO:0000256" key="8">
    <source>
        <dbReference type="SAM" id="Phobius"/>
    </source>
</evidence>
<evidence type="ECO:0000256" key="7">
    <source>
        <dbReference type="SAM" id="MobiDB-lite"/>
    </source>
</evidence>
<keyword evidence="4 8" id="KW-1133">Transmembrane helix</keyword>
<protein>
    <submittedName>
        <fullName evidence="11">ABC transporter permease</fullName>
    </submittedName>
</protein>
<comment type="subcellular location">
    <subcellularLocation>
        <location evidence="1">Cell membrane</location>
        <topology evidence="1">Multi-pass membrane protein</topology>
    </subcellularLocation>
</comment>
<dbReference type="GO" id="GO:0022857">
    <property type="term" value="F:transmembrane transporter activity"/>
    <property type="evidence" value="ECO:0007669"/>
    <property type="project" value="TreeGrafter"/>
</dbReference>
<keyword evidence="5 8" id="KW-0472">Membrane</keyword>
<feature type="transmembrane region" description="Helical" evidence="8">
    <location>
        <begin position="328"/>
        <end position="351"/>
    </location>
</feature>
<evidence type="ECO:0000256" key="2">
    <source>
        <dbReference type="ARBA" id="ARBA00022475"/>
    </source>
</evidence>
<gene>
    <name evidence="11" type="ORF">DQX05_16485</name>
</gene>
<organism evidence="11 12">
    <name type="scientific">Paenibacillus thiaminolyticus</name>
    <name type="common">Bacillus thiaminolyticus</name>
    <dbReference type="NCBI Taxonomy" id="49283"/>
    <lineage>
        <taxon>Bacteria</taxon>
        <taxon>Bacillati</taxon>
        <taxon>Bacillota</taxon>
        <taxon>Bacilli</taxon>
        <taxon>Bacillales</taxon>
        <taxon>Paenibacillaceae</taxon>
        <taxon>Paenibacillus</taxon>
    </lineage>
</organism>
<dbReference type="EMBL" id="QYZD01000014">
    <property type="protein sequence ID" value="RJG22825.1"/>
    <property type="molecule type" value="Genomic_DNA"/>
</dbReference>
<evidence type="ECO:0000259" key="10">
    <source>
        <dbReference type="Pfam" id="PF12704"/>
    </source>
</evidence>
<dbReference type="Pfam" id="PF02687">
    <property type="entry name" value="FtsX"/>
    <property type="match status" value="1"/>
</dbReference>
<feature type="domain" description="MacB-like periplasmic core" evidence="10">
    <location>
        <begin position="21"/>
        <end position="303"/>
    </location>
</feature>
<dbReference type="PANTHER" id="PTHR30572">
    <property type="entry name" value="MEMBRANE COMPONENT OF TRANSPORTER-RELATED"/>
    <property type="match status" value="1"/>
</dbReference>
<evidence type="ECO:0000256" key="4">
    <source>
        <dbReference type="ARBA" id="ARBA00022989"/>
    </source>
</evidence>
<dbReference type="InterPro" id="IPR050250">
    <property type="entry name" value="Macrolide_Exporter_MacB"/>
</dbReference>
<feature type="compositionally biased region" description="Polar residues" evidence="7">
    <location>
        <begin position="67"/>
        <end position="81"/>
    </location>
</feature>
<feature type="transmembrane region" description="Helical" evidence="8">
    <location>
        <begin position="372"/>
        <end position="398"/>
    </location>
</feature>
<feature type="transmembrane region" description="Helical" evidence="8">
    <location>
        <begin position="418"/>
        <end position="443"/>
    </location>
</feature>
<dbReference type="OrthoDB" id="9770099at2"/>
<feature type="transmembrane region" description="Helical" evidence="8">
    <location>
        <begin position="20"/>
        <end position="42"/>
    </location>
</feature>
<sequence length="460" mass="50415">MRIADYIRLSWDQLKRRKVVTALCAIGISIGCASIVVAMSVGESAQVFVEKQLNSFLKMDEITVAPNKSATGPGANNASKSDNSEAEERGQITDQKLEVIRNIPHVKAVAAFQQLGYMQMETADERKAGLEISGTDLNSLTDFGYEFMQGGASDLTGTVILSYGATLGLLDEETQDKYDNLSMQFMENPNDETLRKQLRILEQTPSSLYQRQIRLNSFGEDTNRPHASSPLRVSAVLKKPAGITDDMLIYDKKAYVSLETAELLQQELKIEGDSVPKPGTYNSLLVKVDDQKHVEQVEKQIKKLVLNTSTNLHYLEQLKEQFAIIRTIALGIGLFVLFIASISIVVAMTMSTHQRRRQIGIMKVLGANLKQIRNMFIIEAALLGLVGGLVGIMLSYWIVWAINGATAGAMSDGSGDPIIFISSNFIPIGIAFAIMTGIISGLYPAISASRTDALTAIKRD</sequence>
<dbReference type="Pfam" id="PF12704">
    <property type="entry name" value="MacB_PCD"/>
    <property type="match status" value="1"/>
</dbReference>
<comment type="similarity">
    <text evidence="6">Belongs to the ABC-4 integral membrane protein family.</text>
</comment>
<comment type="caution">
    <text evidence="11">The sequence shown here is derived from an EMBL/GenBank/DDBJ whole genome shotgun (WGS) entry which is preliminary data.</text>
</comment>
<evidence type="ECO:0000313" key="11">
    <source>
        <dbReference type="EMBL" id="RJG22825.1"/>
    </source>
</evidence>
<evidence type="ECO:0000256" key="3">
    <source>
        <dbReference type="ARBA" id="ARBA00022692"/>
    </source>
</evidence>
<accession>A0A3A3GHQ0</accession>
<keyword evidence="2" id="KW-1003">Cell membrane</keyword>
<dbReference type="PANTHER" id="PTHR30572:SF4">
    <property type="entry name" value="ABC TRANSPORTER PERMEASE YTRF"/>
    <property type="match status" value="1"/>
</dbReference>
<dbReference type="InterPro" id="IPR003838">
    <property type="entry name" value="ABC3_permease_C"/>
</dbReference>
<feature type="domain" description="ABC3 transporter permease C-terminal" evidence="9">
    <location>
        <begin position="332"/>
        <end position="451"/>
    </location>
</feature>
<evidence type="ECO:0000313" key="12">
    <source>
        <dbReference type="Proteomes" id="UP000266177"/>
    </source>
</evidence>
<evidence type="ECO:0000256" key="1">
    <source>
        <dbReference type="ARBA" id="ARBA00004651"/>
    </source>
</evidence>
<proteinExistence type="inferred from homology"/>
<keyword evidence="3 8" id="KW-0812">Transmembrane</keyword>
<dbReference type="AlphaFoldDB" id="A0A3A3GHQ0"/>
<dbReference type="Proteomes" id="UP000266177">
    <property type="component" value="Unassembled WGS sequence"/>
</dbReference>